<evidence type="ECO:0008006" key="3">
    <source>
        <dbReference type="Google" id="ProtNLM"/>
    </source>
</evidence>
<accession>M7N480</accession>
<dbReference type="AlphaFoldDB" id="M7N480"/>
<reference evidence="1 2" key="1">
    <citation type="journal article" date="2013" name="Genome Announc.">
        <title>Draft Genome Sequence of Cesiribacter andamanensis Strain AMV16T, Isolated from a Soil Sample from a Mud Volcano in the Andaman Islands, India.</title>
        <authorList>
            <person name="Shivaji S."/>
            <person name="Ara S."/>
            <person name="Begum Z."/>
            <person name="Srinivas T.N."/>
            <person name="Singh A."/>
            <person name="Kumar Pinnaka A."/>
        </authorList>
    </citation>
    <scope>NUCLEOTIDE SEQUENCE [LARGE SCALE GENOMIC DNA]</scope>
    <source>
        <strain evidence="1 2">AMV16</strain>
    </source>
</reference>
<dbReference type="Proteomes" id="UP000011910">
    <property type="component" value="Unassembled WGS sequence"/>
</dbReference>
<organism evidence="1 2">
    <name type="scientific">Cesiribacter andamanensis AMV16</name>
    <dbReference type="NCBI Taxonomy" id="1279009"/>
    <lineage>
        <taxon>Bacteria</taxon>
        <taxon>Pseudomonadati</taxon>
        <taxon>Bacteroidota</taxon>
        <taxon>Cytophagia</taxon>
        <taxon>Cytophagales</taxon>
        <taxon>Cesiribacteraceae</taxon>
        <taxon>Cesiribacter</taxon>
    </lineage>
</organism>
<sequence>MRVVKELPLGDIKATIFYWNNKYLLKLEQGLLEQTFKVPETEISGEQDLEALLTEDFLNKARLRFRDMMADLQAALF</sequence>
<dbReference type="RefSeq" id="WP_009196233.1">
    <property type="nucleotide sequence ID" value="NZ_AODQ01000077.1"/>
</dbReference>
<dbReference type="EMBL" id="AODQ01000077">
    <property type="protein sequence ID" value="EMR02021.1"/>
    <property type="molecule type" value="Genomic_DNA"/>
</dbReference>
<dbReference type="eggNOG" id="ENOG5032Y59">
    <property type="taxonomic scope" value="Bacteria"/>
</dbReference>
<gene>
    <name evidence="1" type="ORF">ADICEAN_02845</name>
</gene>
<keyword evidence="2" id="KW-1185">Reference proteome</keyword>
<name>M7N480_9BACT</name>
<evidence type="ECO:0000313" key="2">
    <source>
        <dbReference type="Proteomes" id="UP000011910"/>
    </source>
</evidence>
<dbReference type="STRING" id="1279009.ADICEAN_02845"/>
<proteinExistence type="predicted"/>
<dbReference type="OrthoDB" id="1467713at2"/>
<protein>
    <recommendedName>
        <fullName evidence="3">Recombination-associated protein RdgC</fullName>
    </recommendedName>
</protein>
<evidence type="ECO:0000313" key="1">
    <source>
        <dbReference type="EMBL" id="EMR02021.1"/>
    </source>
</evidence>
<comment type="caution">
    <text evidence="1">The sequence shown here is derived from an EMBL/GenBank/DDBJ whole genome shotgun (WGS) entry which is preliminary data.</text>
</comment>